<evidence type="ECO:0000256" key="1">
    <source>
        <dbReference type="SAM" id="Phobius"/>
    </source>
</evidence>
<reference evidence="2 3" key="1">
    <citation type="journal article" date="2020" name="G3 (Bethesda)">
        <title>Draft Genome of the Common Snapping Turtle, Chelydra serpentina, a Model for Phenotypic Plasticity in Reptiles.</title>
        <authorList>
            <person name="Das D."/>
            <person name="Singh S.K."/>
            <person name="Bierstedt J."/>
            <person name="Erickson A."/>
            <person name="Galli G.L.J."/>
            <person name="Crossley D.A. 2nd"/>
            <person name="Rhen T."/>
        </authorList>
    </citation>
    <scope>NUCLEOTIDE SEQUENCE [LARGE SCALE GENOMIC DNA]</scope>
    <source>
        <strain evidence="2">KW</strain>
    </source>
</reference>
<accession>A0A8T1SD76</accession>
<comment type="caution">
    <text evidence="2">The sequence shown here is derived from an EMBL/GenBank/DDBJ whole genome shotgun (WGS) entry which is preliminary data.</text>
</comment>
<gene>
    <name evidence="2" type="ORF">G0U57_011041</name>
</gene>
<sequence>MGGNVSHKPHNSQVEVTHTEEEGCVVSGVSSSHPADFDDMVMEDDEDREWFLKGIAYHTVVFKEFVDTLPFIKHAGLALGTSLGSTCLGRHNIRGGIQANLRAANSTPAPPPPFGDAPTAFFFFCFDGIVCFFGFVFFCLGRQKSQSWPCKLLYLFCPLHYIVREVGGTPTSI</sequence>
<dbReference type="AlphaFoldDB" id="A0A8T1SD76"/>
<keyword evidence="1" id="KW-0472">Membrane</keyword>
<keyword evidence="1" id="KW-1133">Transmembrane helix</keyword>
<dbReference type="Proteomes" id="UP000765507">
    <property type="component" value="Unassembled WGS sequence"/>
</dbReference>
<evidence type="ECO:0000313" key="3">
    <source>
        <dbReference type="Proteomes" id="UP000765507"/>
    </source>
</evidence>
<keyword evidence="1" id="KW-0812">Transmembrane</keyword>
<organism evidence="2 3">
    <name type="scientific">Chelydra serpentina</name>
    <name type="common">Snapping turtle</name>
    <name type="synonym">Testudo serpentina</name>
    <dbReference type="NCBI Taxonomy" id="8475"/>
    <lineage>
        <taxon>Eukaryota</taxon>
        <taxon>Metazoa</taxon>
        <taxon>Chordata</taxon>
        <taxon>Craniata</taxon>
        <taxon>Vertebrata</taxon>
        <taxon>Euteleostomi</taxon>
        <taxon>Archelosauria</taxon>
        <taxon>Testudinata</taxon>
        <taxon>Testudines</taxon>
        <taxon>Cryptodira</taxon>
        <taxon>Durocryptodira</taxon>
        <taxon>Americhelydia</taxon>
        <taxon>Chelydroidea</taxon>
        <taxon>Chelydridae</taxon>
        <taxon>Chelydra</taxon>
    </lineage>
</organism>
<evidence type="ECO:0000313" key="2">
    <source>
        <dbReference type="EMBL" id="KAG6926788.1"/>
    </source>
</evidence>
<feature type="transmembrane region" description="Helical" evidence="1">
    <location>
        <begin position="120"/>
        <end position="141"/>
    </location>
</feature>
<proteinExistence type="predicted"/>
<keyword evidence="3" id="KW-1185">Reference proteome</keyword>
<name>A0A8T1SD76_CHESE</name>
<protein>
    <submittedName>
        <fullName evidence="2">Uncharacterized protein</fullName>
    </submittedName>
</protein>
<dbReference type="EMBL" id="JAHGAV010000297">
    <property type="protein sequence ID" value="KAG6926788.1"/>
    <property type="molecule type" value="Genomic_DNA"/>
</dbReference>